<dbReference type="GO" id="GO:0015418">
    <property type="term" value="F:ABC-type quaternary ammonium compound transporting activity"/>
    <property type="evidence" value="ECO:0007669"/>
    <property type="project" value="UniProtKB-EC"/>
</dbReference>
<reference evidence="8" key="3">
    <citation type="submission" date="2021-10" db="EMBL/GenBank/DDBJ databases">
        <authorList>
            <person name="Mesa V."/>
        </authorList>
    </citation>
    <scope>NUCLEOTIDE SEQUENCE</scope>
    <source>
        <strain evidence="8">CC3_PB</strain>
    </source>
</reference>
<keyword evidence="5" id="KW-0764">Sulfate transport</keyword>
<dbReference type="PANTHER" id="PTHR42781:SF4">
    <property type="entry name" value="SPERMIDINE_PUTRESCINE IMPORT ATP-BINDING PROTEIN POTA"/>
    <property type="match status" value="1"/>
</dbReference>
<dbReference type="GO" id="GO:0043190">
    <property type="term" value="C:ATP-binding cassette (ABC) transporter complex"/>
    <property type="evidence" value="ECO:0007669"/>
    <property type="project" value="InterPro"/>
</dbReference>
<dbReference type="InterPro" id="IPR027417">
    <property type="entry name" value="P-loop_NTPase"/>
</dbReference>
<evidence type="ECO:0000256" key="1">
    <source>
        <dbReference type="ARBA" id="ARBA00022448"/>
    </source>
</evidence>
<dbReference type="FunFam" id="3.40.50.300:FF:000425">
    <property type="entry name" value="Probable ABC transporter, ATP-binding subunit"/>
    <property type="match status" value="1"/>
</dbReference>
<dbReference type="GO" id="GO:0016887">
    <property type="term" value="F:ATP hydrolysis activity"/>
    <property type="evidence" value="ECO:0007669"/>
    <property type="project" value="InterPro"/>
</dbReference>
<dbReference type="GO" id="GO:0015419">
    <property type="term" value="F:ABC-type sulfate transporter activity"/>
    <property type="evidence" value="ECO:0007669"/>
    <property type="project" value="InterPro"/>
</dbReference>
<gene>
    <name evidence="10" type="primary">cysA_3</name>
    <name evidence="8" type="synonym">cysA</name>
    <name evidence="8" type="ORF">CNEO_42574</name>
    <name evidence="10" type="ORF">CNEONATNEC25_02688</name>
    <name evidence="9" type="ORF">CQ394_08465</name>
</gene>
<dbReference type="GeneID" id="68878152"/>
<evidence type="ECO:0000259" key="7">
    <source>
        <dbReference type="PROSITE" id="PS50893"/>
    </source>
</evidence>
<dbReference type="EC" id="7.6.2.9" evidence="6"/>
<dbReference type="InterPro" id="IPR005666">
    <property type="entry name" value="Sulph_transpt1"/>
</dbReference>
<dbReference type="RefSeq" id="WP_058295865.1">
    <property type="nucleotide sequence ID" value="NZ_CAKJVD010000046.1"/>
</dbReference>
<dbReference type="Proteomes" id="UP000220840">
    <property type="component" value="Unassembled WGS sequence"/>
</dbReference>
<organism evidence="9 11">
    <name type="scientific">Clostridium neonatale</name>
    <dbReference type="NCBI Taxonomy" id="137838"/>
    <lineage>
        <taxon>Bacteria</taxon>
        <taxon>Bacillati</taxon>
        <taxon>Bacillota</taxon>
        <taxon>Clostridia</taxon>
        <taxon>Eubacteriales</taxon>
        <taxon>Clostridiaceae</taxon>
        <taxon>Clostridium</taxon>
    </lineage>
</organism>
<dbReference type="EMBL" id="PDCJ01000001">
    <property type="protein sequence ID" value="PEG31713.1"/>
    <property type="molecule type" value="Genomic_DNA"/>
</dbReference>
<dbReference type="SUPFAM" id="SSF52540">
    <property type="entry name" value="P-loop containing nucleoside triphosphate hydrolases"/>
    <property type="match status" value="1"/>
</dbReference>
<accession>A0A2A7MJP1</accession>
<dbReference type="InterPro" id="IPR050093">
    <property type="entry name" value="ABC_SmlMolc_Importer"/>
</dbReference>
<keyword evidence="10" id="KW-0378">Hydrolase</keyword>
<dbReference type="InterPro" id="IPR003593">
    <property type="entry name" value="AAA+_ATPase"/>
</dbReference>
<evidence type="ECO:0000313" key="12">
    <source>
        <dbReference type="Proteomes" id="UP000431451"/>
    </source>
</evidence>
<dbReference type="NCBIfam" id="TIGR00968">
    <property type="entry name" value="3a0106s01"/>
    <property type="match status" value="1"/>
</dbReference>
<keyword evidence="1" id="KW-0813">Transport</keyword>
<dbReference type="PANTHER" id="PTHR42781">
    <property type="entry name" value="SPERMIDINE/PUTRESCINE IMPORT ATP-BINDING PROTEIN POTA"/>
    <property type="match status" value="1"/>
</dbReference>
<evidence type="ECO:0000256" key="6">
    <source>
        <dbReference type="ARBA" id="ARBA00066388"/>
    </source>
</evidence>
<dbReference type="STRING" id="137838.GCA_001458595_03162"/>
<dbReference type="AlphaFoldDB" id="A0A2A7MJP1"/>
<dbReference type="InterPro" id="IPR017871">
    <property type="entry name" value="ABC_transporter-like_CS"/>
</dbReference>
<evidence type="ECO:0000313" key="8">
    <source>
        <dbReference type="EMBL" id="CAG9706675.1"/>
    </source>
</evidence>
<dbReference type="PROSITE" id="PS00211">
    <property type="entry name" value="ABC_TRANSPORTER_1"/>
    <property type="match status" value="1"/>
</dbReference>
<reference evidence="9 11" key="1">
    <citation type="submission" date="2017-10" db="EMBL/GenBank/DDBJ databases">
        <title>Effective Description of Clostridium neonatale sp. nov. linked to necrotizing enterocolitis in neonates and a clarification of species assignable to the genus Clostridium (Prazmowski 1880) emend. Lawson and Rainey 2016.</title>
        <authorList>
            <person name="Bernard K."/>
            <person name="Burdz T."/>
            <person name="Wiebe D."/>
            <person name="Balcewich B."/>
            <person name="Alfa M."/>
            <person name="Bernier A.-M."/>
        </authorList>
    </citation>
    <scope>NUCLEOTIDE SEQUENCE [LARGE SCALE GENOMIC DNA]</scope>
    <source>
        <strain evidence="9 11">LCDC99A005</strain>
    </source>
</reference>
<dbReference type="PROSITE" id="PS50893">
    <property type="entry name" value="ABC_TRANSPORTER_2"/>
    <property type="match status" value="1"/>
</dbReference>
<reference evidence="10 12" key="2">
    <citation type="submission" date="2018-06" db="EMBL/GenBank/DDBJ databases">
        <authorList>
            <consortium name="IHU Genomes"/>
        </authorList>
    </citation>
    <scope>NUCLEOTIDE SEQUENCE [LARGE SCALE GENOMIC DNA]</scope>
    <source>
        <strain evidence="10 12">NEC25</strain>
    </source>
</reference>
<name>A0A2A7MJP1_9CLOT</name>
<dbReference type="OrthoDB" id="9802264at2"/>
<keyword evidence="11" id="KW-1185">Reference proteome</keyword>
<dbReference type="Proteomes" id="UP000431451">
    <property type="component" value="Unassembled WGS sequence"/>
</dbReference>
<dbReference type="Gene3D" id="3.40.50.300">
    <property type="entry name" value="P-loop containing nucleotide triphosphate hydrolases"/>
    <property type="match status" value="1"/>
</dbReference>
<proteinExistence type="predicted"/>
<evidence type="ECO:0000313" key="11">
    <source>
        <dbReference type="Proteomes" id="UP000220840"/>
    </source>
</evidence>
<keyword evidence="4" id="KW-1278">Translocase</keyword>
<evidence type="ECO:0000256" key="5">
    <source>
        <dbReference type="ARBA" id="ARBA00023032"/>
    </source>
</evidence>
<evidence type="ECO:0000256" key="3">
    <source>
        <dbReference type="ARBA" id="ARBA00022840"/>
    </source>
</evidence>
<dbReference type="Pfam" id="PF00005">
    <property type="entry name" value="ABC_tran"/>
    <property type="match status" value="1"/>
</dbReference>
<keyword evidence="2" id="KW-0547">Nucleotide-binding</keyword>
<dbReference type="InterPro" id="IPR003439">
    <property type="entry name" value="ABC_transporter-like_ATP-bd"/>
</dbReference>
<dbReference type="SMART" id="SM00382">
    <property type="entry name" value="AAA"/>
    <property type="match status" value="1"/>
</dbReference>
<dbReference type="GO" id="GO:0005524">
    <property type="term" value="F:ATP binding"/>
    <property type="evidence" value="ECO:0007669"/>
    <property type="project" value="UniProtKB-KW"/>
</dbReference>
<evidence type="ECO:0000256" key="2">
    <source>
        <dbReference type="ARBA" id="ARBA00022741"/>
    </source>
</evidence>
<dbReference type="InterPro" id="IPR008995">
    <property type="entry name" value="Mo/tungstate-bd_C_term_dom"/>
</dbReference>
<dbReference type="Proteomes" id="UP000789738">
    <property type="component" value="Unassembled WGS sequence"/>
</dbReference>
<keyword evidence="3 9" id="KW-0067">ATP-binding</keyword>
<sequence>MYVELKDINKTFEDYKASNNVNFGIEKGKLIGLLGPSGSGKTTILRMIAGLESPDSGDIFINGIRVNDLAASKRGIGFVFQSYALFRYMTVFDNIAFGLQVQKKSKKEIKERVTEMIELVGLKGMENRYPNALSGGQRQRVAFARALAPNPQLLLLDEPFAAIDAKVRKELRSWLKEMISRVGVTSIFVTHDQDEAIEVADEIIITNKGRIEQVGTPIEIYKHPENAFVAEFIGQSTSFDKHYDLKGFTDIKNLEKAVIRPEFIGIKKLGNLNQYMSAAEEGIIEEISFRGSYIEVKVNVKGLILTANRSLEEPEVKLNEKVNVLIYRLYAFENAKAVLIENAAMEDRNPVFI</sequence>
<dbReference type="SUPFAM" id="SSF50331">
    <property type="entry name" value="MOP-like"/>
    <property type="match status" value="1"/>
</dbReference>
<protein>
    <recommendedName>
        <fullName evidence="6">ABC-type quaternary amine transporter</fullName>
        <ecNumber evidence="6">7.6.2.9</ecNumber>
    </recommendedName>
</protein>
<dbReference type="EMBL" id="CAKJVE010000004">
    <property type="protein sequence ID" value="CAG9706675.1"/>
    <property type="molecule type" value="Genomic_DNA"/>
</dbReference>
<evidence type="ECO:0000313" key="10">
    <source>
        <dbReference type="EMBL" id="VCT85087.1"/>
    </source>
</evidence>
<evidence type="ECO:0000256" key="4">
    <source>
        <dbReference type="ARBA" id="ARBA00022967"/>
    </source>
</evidence>
<feature type="domain" description="ABC transporter" evidence="7">
    <location>
        <begin position="3"/>
        <end position="233"/>
    </location>
</feature>
<dbReference type="EMBL" id="UWJD01000002">
    <property type="protein sequence ID" value="VCT85087.1"/>
    <property type="molecule type" value="Genomic_DNA"/>
</dbReference>
<evidence type="ECO:0000313" key="9">
    <source>
        <dbReference type="EMBL" id="PEG31713.1"/>
    </source>
</evidence>